<gene>
    <name evidence="6" type="ORF">ACFQDI_15300</name>
</gene>
<evidence type="ECO:0000256" key="5">
    <source>
        <dbReference type="SAM" id="Phobius"/>
    </source>
</evidence>
<dbReference type="Pfam" id="PF01544">
    <property type="entry name" value="CorA"/>
    <property type="match status" value="1"/>
</dbReference>
<evidence type="ECO:0000256" key="4">
    <source>
        <dbReference type="ARBA" id="ARBA00023136"/>
    </source>
</evidence>
<dbReference type="InterPro" id="IPR045863">
    <property type="entry name" value="CorA_TM1_TM2"/>
</dbReference>
<reference evidence="7" key="1">
    <citation type="journal article" date="2019" name="Int. J. Syst. Evol. Microbiol.">
        <title>The Global Catalogue of Microorganisms (GCM) 10K type strain sequencing project: providing services to taxonomists for standard genome sequencing and annotation.</title>
        <authorList>
            <consortium name="The Broad Institute Genomics Platform"/>
            <consortium name="The Broad Institute Genome Sequencing Center for Infectious Disease"/>
            <person name="Wu L."/>
            <person name="Ma J."/>
        </authorList>
    </citation>
    <scope>NUCLEOTIDE SEQUENCE [LARGE SCALE GENOMIC DNA]</scope>
    <source>
        <strain evidence="7">CGMCC 4.1469</strain>
    </source>
</reference>
<proteinExistence type="predicted"/>
<dbReference type="SUPFAM" id="SSF144083">
    <property type="entry name" value="Magnesium transport protein CorA, transmembrane region"/>
    <property type="match status" value="1"/>
</dbReference>
<evidence type="ECO:0000313" key="6">
    <source>
        <dbReference type="EMBL" id="MFC5456229.1"/>
    </source>
</evidence>
<keyword evidence="4 5" id="KW-0472">Membrane</keyword>
<keyword evidence="2 5" id="KW-0812">Transmembrane</keyword>
<organism evidence="6 7">
    <name type="scientific">Prosthecobacter fluviatilis</name>
    <dbReference type="NCBI Taxonomy" id="445931"/>
    <lineage>
        <taxon>Bacteria</taxon>
        <taxon>Pseudomonadati</taxon>
        <taxon>Verrucomicrobiota</taxon>
        <taxon>Verrucomicrobiia</taxon>
        <taxon>Verrucomicrobiales</taxon>
        <taxon>Verrucomicrobiaceae</taxon>
        <taxon>Prosthecobacter</taxon>
    </lineage>
</organism>
<sequence length="244" mass="26900">MKPDIQIIPKLWTTIPEAIRNRVGREAGTQRAIFEEGHLLIILHQLPGPHDVERRPALFWRQPDGVWKSAPDNGGSLALQNQLAAYAARLEELDKAEHAAQTAAEYHEVLEAIAPVLRSSRGMHRALQQAREFVKADRDVINLRDQAAGVERTAELLLQDAQFGLNFTVAKQAEAQAQSAQIMANTSHRLNVMAALFLPLTALTGLFSMYVRADVADTPTNFWLIAGAGVLIGVMMSSLVVARR</sequence>
<comment type="caution">
    <text evidence="6">The sequence shown here is derived from an EMBL/GenBank/DDBJ whole genome shotgun (WGS) entry which is preliminary data.</text>
</comment>
<dbReference type="EMBL" id="JBHSMQ010000005">
    <property type="protein sequence ID" value="MFC5456229.1"/>
    <property type="molecule type" value="Genomic_DNA"/>
</dbReference>
<dbReference type="RefSeq" id="WP_377168266.1">
    <property type="nucleotide sequence ID" value="NZ_JBHSMQ010000005.1"/>
</dbReference>
<dbReference type="Gene3D" id="1.20.58.340">
    <property type="entry name" value="Magnesium transport protein CorA, transmembrane region"/>
    <property type="match status" value="1"/>
</dbReference>
<dbReference type="InterPro" id="IPR002523">
    <property type="entry name" value="MgTranspt_CorA/ZnTranspt_ZntB"/>
</dbReference>
<dbReference type="Proteomes" id="UP001596052">
    <property type="component" value="Unassembled WGS sequence"/>
</dbReference>
<accession>A0ABW0KS91</accession>
<keyword evidence="7" id="KW-1185">Reference proteome</keyword>
<name>A0ABW0KS91_9BACT</name>
<protein>
    <submittedName>
        <fullName evidence="6">CorA family divalent cation transporter</fullName>
    </submittedName>
</protein>
<evidence type="ECO:0000256" key="3">
    <source>
        <dbReference type="ARBA" id="ARBA00022989"/>
    </source>
</evidence>
<evidence type="ECO:0000256" key="2">
    <source>
        <dbReference type="ARBA" id="ARBA00022692"/>
    </source>
</evidence>
<feature type="transmembrane region" description="Helical" evidence="5">
    <location>
        <begin position="222"/>
        <end position="242"/>
    </location>
</feature>
<evidence type="ECO:0000256" key="1">
    <source>
        <dbReference type="ARBA" id="ARBA00004141"/>
    </source>
</evidence>
<comment type="subcellular location">
    <subcellularLocation>
        <location evidence="1">Membrane</location>
        <topology evidence="1">Multi-pass membrane protein</topology>
    </subcellularLocation>
</comment>
<evidence type="ECO:0000313" key="7">
    <source>
        <dbReference type="Proteomes" id="UP001596052"/>
    </source>
</evidence>
<keyword evidence="3 5" id="KW-1133">Transmembrane helix</keyword>
<feature type="transmembrane region" description="Helical" evidence="5">
    <location>
        <begin position="190"/>
        <end position="210"/>
    </location>
</feature>